<feature type="transmembrane region" description="Helical" evidence="1">
    <location>
        <begin position="342"/>
        <end position="362"/>
    </location>
</feature>
<dbReference type="AlphaFoldDB" id="A0A7S1W5F7"/>
<protein>
    <recommendedName>
        <fullName evidence="3">GH29D-like beta-sandwich domain-containing protein</fullName>
    </recommendedName>
</protein>
<evidence type="ECO:0000256" key="2">
    <source>
        <dbReference type="SAM" id="SignalP"/>
    </source>
</evidence>
<accession>A0A7S1W5F7</accession>
<name>A0A7S1W5F7_NEODS</name>
<keyword evidence="1" id="KW-0472">Membrane</keyword>
<dbReference type="Pfam" id="PF13290">
    <property type="entry name" value="CHB_HEX_C_1"/>
    <property type="match status" value="1"/>
</dbReference>
<reference evidence="4" key="1">
    <citation type="submission" date="2021-01" db="EMBL/GenBank/DDBJ databases">
        <authorList>
            <person name="Corre E."/>
            <person name="Pelletier E."/>
            <person name="Niang G."/>
            <person name="Scheremetjew M."/>
            <person name="Finn R."/>
            <person name="Kale V."/>
            <person name="Holt S."/>
            <person name="Cochrane G."/>
            <person name="Meng A."/>
            <person name="Brown T."/>
            <person name="Cohen L."/>
        </authorList>
    </citation>
    <scope>NUCLEOTIDE SEQUENCE</scope>
    <source>
        <strain evidence="4">CCAP 1951/1</strain>
    </source>
</reference>
<keyword evidence="1" id="KW-0812">Transmembrane</keyword>
<feature type="signal peptide" evidence="2">
    <location>
        <begin position="1"/>
        <end position="19"/>
    </location>
</feature>
<keyword evidence="2" id="KW-0732">Signal</keyword>
<evidence type="ECO:0000259" key="3">
    <source>
        <dbReference type="Pfam" id="PF13290"/>
    </source>
</evidence>
<keyword evidence="1" id="KW-1133">Transmembrane helix</keyword>
<feature type="chain" id="PRO_5031077152" description="GH29D-like beta-sandwich domain-containing protein" evidence="2">
    <location>
        <begin position="20"/>
        <end position="386"/>
    </location>
</feature>
<dbReference type="EMBL" id="HBGF01047735">
    <property type="protein sequence ID" value="CAD9149290.1"/>
    <property type="molecule type" value="Transcribed_RNA"/>
</dbReference>
<sequence>MWIAACILAFASIAVGIRGDGTPPPTAPKISAPDVDPLSGTFTESVHVVMVQNAQQAQIYYSLDPSAPLNANSTRYTRPFYIYSVGVVYLRAVAISDVPGRPDSEVTMRRYEIKQGQRRLPVVSPAASTFRGSVNVSIASEDPVEYRTDMEDHFTRYTKPFVLDTPGHHTVFARRVAAEGKDPASEVTVTTVYTITPPLRFDVSSNCDDCNHLPTRCVPFTVWIQGLQGPARMFLTTGQLGCERRTHLLVDTATIDVDPSRAGYKFATADDPADVHVCIAEDDYGSFARVPRRNGATTFRLGEAPSSRACSTLPPTTPAPRVTLPPEDAAAYSNGGSEENNFMSVGNVFFWTLVIAVAFLVMRAHRQRMANSQDWQRPNAQRRTES</sequence>
<gene>
    <name evidence="4" type="ORF">NDES1114_LOCUS31927</name>
</gene>
<dbReference type="InterPro" id="IPR059177">
    <property type="entry name" value="GH29D-like_dom"/>
</dbReference>
<evidence type="ECO:0000256" key="1">
    <source>
        <dbReference type="SAM" id="Phobius"/>
    </source>
</evidence>
<evidence type="ECO:0000313" key="4">
    <source>
        <dbReference type="EMBL" id="CAD9149290.1"/>
    </source>
</evidence>
<feature type="domain" description="GH29D-like beta-sandwich" evidence="3">
    <location>
        <begin position="37"/>
        <end position="98"/>
    </location>
</feature>
<organism evidence="4">
    <name type="scientific">Neobodo designis</name>
    <name type="common">Flagellated protozoan</name>
    <name type="synonym">Bodo designis</name>
    <dbReference type="NCBI Taxonomy" id="312471"/>
    <lineage>
        <taxon>Eukaryota</taxon>
        <taxon>Discoba</taxon>
        <taxon>Euglenozoa</taxon>
        <taxon>Kinetoplastea</taxon>
        <taxon>Metakinetoplastina</taxon>
        <taxon>Neobodonida</taxon>
        <taxon>Neobodo</taxon>
    </lineage>
</organism>
<proteinExistence type="predicted"/>